<protein>
    <submittedName>
        <fullName evidence="3">Integrator complex subunit 7</fullName>
    </submittedName>
</protein>
<dbReference type="AlphaFoldDB" id="A0A0M3KG01"/>
<gene>
    <name evidence="1" type="ORF">ASIM_LOCUS19298</name>
</gene>
<sequence length="224" mass="24970">MVLASDITVIVQKLLVRDGRLSVAQLADIFSFIFTVDKRVNDCVILGREIIRIICDAKEKFVGEEVIQTISSVKANGDGILLSLIALISTLIECNESEQGKWLAFLSMPWLTEPIDCSRHLRSIPSLSEIRRLAKTIAKSCTLEVKMSTIAAIARMSYASEWRRIIFTRALESSDTKLQRTALEHFANFVHSIDIYAFGHLLDRILFIANSATQLSSAHGADIC</sequence>
<accession>A0A0M3KG01</accession>
<keyword evidence="2" id="KW-1185">Reference proteome</keyword>
<evidence type="ECO:0000313" key="2">
    <source>
        <dbReference type="Proteomes" id="UP000267096"/>
    </source>
</evidence>
<evidence type="ECO:0000313" key="3">
    <source>
        <dbReference type="WBParaSite" id="ASIM_0001991301-mRNA-1"/>
    </source>
</evidence>
<dbReference type="Proteomes" id="UP000267096">
    <property type="component" value="Unassembled WGS sequence"/>
</dbReference>
<proteinExistence type="predicted"/>
<dbReference type="WBParaSite" id="ASIM_0001991301-mRNA-1">
    <property type="protein sequence ID" value="ASIM_0001991301-mRNA-1"/>
    <property type="gene ID" value="ASIM_0001991301"/>
</dbReference>
<reference evidence="3" key="1">
    <citation type="submission" date="2017-02" db="UniProtKB">
        <authorList>
            <consortium name="WormBaseParasite"/>
        </authorList>
    </citation>
    <scope>IDENTIFICATION</scope>
</reference>
<reference evidence="1 2" key="2">
    <citation type="submission" date="2018-11" db="EMBL/GenBank/DDBJ databases">
        <authorList>
            <consortium name="Pathogen Informatics"/>
        </authorList>
    </citation>
    <scope>NUCLEOTIDE SEQUENCE [LARGE SCALE GENOMIC DNA]</scope>
</reference>
<name>A0A0M3KG01_ANISI</name>
<dbReference type="OrthoDB" id="5854572at2759"/>
<evidence type="ECO:0000313" key="1">
    <source>
        <dbReference type="EMBL" id="VDK68705.1"/>
    </source>
</evidence>
<dbReference type="EMBL" id="UYRR01036997">
    <property type="protein sequence ID" value="VDK68705.1"/>
    <property type="molecule type" value="Genomic_DNA"/>
</dbReference>
<organism evidence="3">
    <name type="scientific">Anisakis simplex</name>
    <name type="common">Herring worm</name>
    <dbReference type="NCBI Taxonomy" id="6269"/>
    <lineage>
        <taxon>Eukaryota</taxon>
        <taxon>Metazoa</taxon>
        <taxon>Ecdysozoa</taxon>
        <taxon>Nematoda</taxon>
        <taxon>Chromadorea</taxon>
        <taxon>Rhabditida</taxon>
        <taxon>Spirurina</taxon>
        <taxon>Ascaridomorpha</taxon>
        <taxon>Ascaridoidea</taxon>
        <taxon>Anisakidae</taxon>
        <taxon>Anisakis</taxon>
        <taxon>Anisakis simplex complex</taxon>
    </lineage>
</organism>